<dbReference type="Proteomes" id="UP000218831">
    <property type="component" value="Unassembled WGS sequence"/>
</dbReference>
<dbReference type="InterPro" id="IPR011991">
    <property type="entry name" value="ArsR-like_HTH"/>
</dbReference>
<dbReference type="SUPFAM" id="SSF46785">
    <property type="entry name" value="Winged helix' DNA-binding domain"/>
    <property type="match status" value="1"/>
</dbReference>
<keyword evidence="3" id="KW-0804">Transcription</keyword>
<dbReference type="OrthoDB" id="9800326at2"/>
<protein>
    <recommendedName>
        <fullName evidence="4">HTH asnC-type domain-containing protein</fullName>
    </recommendedName>
</protein>
<dbReference type="InterPro" id="IPR036388">
    <property type="entry name" value="WH-like_DNA-bd_sf"/>
</dbReference>
<dbReference type="Gene3D" id="3.30.70.920">
    <property type="match status" value="1"/>
</dbReference>
<dbReference type="PRINTS" id="PR00033">
    <property type="entry name" value="HTHASNC"/>
</dbReference>
<dbReference type="GO" id="GO:0043200">
    <property type="term" value="P:response to amino acid"/>
    <property type="evidence" value="ECO:0007669"/>
    <property type="project" value="TreeGrafter"/>
</dbReference>
<evidence type="ECO:0000256" key="1">
    <source>
        <dbReference type="ARBA" id="ARBA00023015"/>
    </source>
</evidence>
<dbReference type="AlphaFoldDB" id="A0A2A2G8S1"/>
<keyword evidence="1" id="KW-0805">Transcription regulation</keyword>
<keyword evidence="2" id="KW-0238">DNA-binding</keyword>
<dbReference type="EMBL" id="NSKE01000007">
    <property type="protein sequence ID" value="PAU93560.1"/>
    <property type="molecule type" value="Genomic_DNA"/>
</dbReference>
<evidence type="ECO:0000256" key="2">
    <source>
        <dbReference type="ARBA" id="ARBA00023125"/>
    </source>
</evidence>
<dbReference type="PANTHER" id="PTHR30154">
    <property type="entry name" value="LEUCINE-RESPONSIVE REGULATORY PROTEIN"/>
    <property type="match status" value="1"/>
</dbReference>
<organism evidence="5 6">
    <name type="scientific">Fodinibius salipaludis</name>
    <dbReference type="NCBI Taxonomy" id="2032627"/>
    <lineage>
        <taxon>Bacteria</taxon>
        <taxon>Pseudomonadati</taxon>
        <taxon>Balneolota</taxon>
        <taxon>Balneolia</taxon>
        <taxon>Balneolales</taxon>
        <taxon>Balneolaceae</taxon>
        <taxon>Fodinibius</taxon>
    </lineage>
</organism>
<feature type="domain" description="HTH asnC-type" evidence="4">
    <location>
        <begin position="6"/>
        <end position="67"/>
    </location>
</feature>
<dbReference type="InterPro" id="IPR036390">
    <property type="entry name" value="WH_DNA-bd_sf"/>
</dbReference>
<comment type="caution">
    <text evidence="5">The sequence shown here is derived from an EMBL/GenBank/DDBJ whole genome shotgun (WGS) entry which is preliminary data.</text>
</comment>
<evidence type="ECO:0000259" key="4">
    <source>
        <dbReference type="PROSITE" id="PS50956"/>
    </source>
</evidence>
<evidence type="ECO:0000313" key="6">
    <source>
        <dbReference type="Proteomes" id="UP000218831"/>
    </source>
</evidence>
<name>A0A2A2G8S1_9BACT</name>
<sequence>MPEYNLDDTDRKILTILQQDGRIPNNKLAEKVGLTTTPTLERVKRLERDGIIKGYSARVDEEAIGKNLVVFCSLRLAVHQMHTLDEVCERIDGMPEIQACYHITGDSDFLLKIVVKDMSDYENFMHDKLTRLPGIERIYSNIVLSTKKENHHLPIDEDEDHG</sequence>
<reference evidence="5 6" key="1">
    <citation type="submission" date="2017-08" db="EMBL/GenBank/DDBJ databases">
        <title>Aliifodinibius alkalisoli sp. nov., isolated from saline alkaline soil.</title>
        <authorList>
            <person name="Liu D."/>
            <person name="Zhang G."/>
        </authorList>
    </citation>
    <scope>NUCLEOTIDE SEQUENCE [LARGE SCALE GENOMIC DNA]</scope>
    <source>
        <strain evidence="5 6">WN023</strain>
    </source>
</reference>
<dbReference type="GO" id="GO:0005829">
    <property type="term" value="C:cytosol"/>
    <property type="evidence" value="ECO:0007669"/>
    <property type="project" value="TreeGrafter"/>
</dbReference>
<dbReference type="SMART" id="SM00344">
    <property type="entry name" value="HTH_ASNC"/>
    <property type="match status" value="1"/>
</dbReference>
<evidence type="ECO:0000313" key="5">
    <source>
        <dbReference type="EMBL" id="PAU93560.1"/>
    </source>
</evidence>
<dbReference type="GO" id="GO:0006355">
    <property type="term" value="P:regulation of DNA-templated transcription"/>
    <property type="evidence" value="ECO:0007669"/>
    <property type="project" value="UniProtKB-ARBA"/>
</dbReference>
<dbReference type="InterPro" id="IPR000485">
    <property type="entry name" value="AsnC-type_HTH_dom"/>
</dbReference>
<dbReference type="InterPro" id="IPR011008">
    <property type="entry name" value="Dimeric_a/b-barrel"/>
</dbReference>
<dbReference type="PROSITE" id="PS50956">
    <property type="entry name" value="HTH_ASNC_2"/>
    <property type="match status" value="1"/>
</dbReference>
<dbReference type="CDD" id="cd00090">
    <property type="entry name" value="HTH_ARSR"/>
    <property type="match status" value="1"/>
</dbReference>
<gene>
    <name evidence="5" type="ORF">CK503_10410</name>
</gene>
<dbReference type="Gene3D" id="1.10.10.10">
    <property type="entry name" value="Winged helix-like DNA-binding domain superfamily/Winged helix DNA-binding domain"/>
    <property type="match status" value="1"/>
</dbReference>
<dbReference type="PANTHER" id="PTHR30154:SF34">
    <property type="entry name" value="TRANSCRIPTIONAL REGULATOR AZLB"/>
    <property type="match status" value="1"/>
</dbReference>
<dbReference type="Pfam" id="PF13412">
    <property type="entry name" value="HTH_24"/>
    <property type="match status" value="1"/>
</dbReference>
<keyword evidence="6" id="KW-1185">Reference proteome</keyword>
<evidence type="ECO:0000256" key="3">
    <source>
        <dbReference type="ARBA" id="ARBA00023163"/>
    </source>
</evidence>
<dbReference type="InterPro" id="IPR019887">
    <property type="entry name" value="Tscrpt_reg_AsnC/Lrp_C"/>
</dbReference>
<proteinExistence type="predicted"/>
<accession>A0A2A2G8S1</accession>
<dbReference type="RefSeq" id="WP_095606751.1">
    <property type="nucleotide sequence ID" value="NZ_NSKE01000007.1"/>
</dbReference>
<dbReference type="Pfam" id="PF01037">
    <property type="entry name" value="AsnC_trans_reg"/>
    <property type="match status" value="1"/>
</dbReference>
<dbReference type="GO" id="GO:0043565">
    <property type="term" value="F:sequence-specific DNA binding"/>
    <property type="evidence" value="ECO:0007669"/>
    <property type="project" value="InterPro"/>
</dbReference>
<dbReference type="InterPro" id="IPR019888">
    <property type="entry name" value="Tscrpt_reg_AsnC-like"/>
</dbReference>
<dbReference type="SUPFAM" id="SSF54909">
    <property type="entry name" value="Dimeric alpha+beta barrel"/>
    <property type="match status" value="1"/>
</dbReference>